<evidence type="ECO:0000256" key="1">
    <source>
        <dbReference type="ARBA" id="ARBA00004442"/>
    </source>
</evidence>
<evidence type="ECO:0000256" key="2">
    <source>
        <dbReference type="ARBA" id="ARBA00023136"/>
    </source>
</evidence>
<comment type="subcellular location">
    <subcellularLocation>
        <location evidence="1">Cell outer membrane</location>
    </subcellularLocation>
</comment>
<keyword evidence="3" id="KW-0998">Cell outer membrane</keyword>
<proteinExistence type="predicted"/>
<name>X1NZ81_9ZZZZ</name>
<dbReference type="SUPFAM" id="SSF56935">
    <property type="entry name" value="Porins"/>
    <property type="match status" value="1"/>
</dbReference>
<feature type="non-terminal residue" evidence="4">
    <location>
        <position position="1"/>
    </location>
</feature>
<dbReference type="InterPro" id="IPR036942">
    <property type="entry name" value="Beta-barrel_TonB_sf"/>
</dbReference>
<dbReference type="Gene3D" id="2.40.170.20">
    <property type="entry name" value="TonB-dependent receptor, beta-barrel domain"/>
    <property type="match status" value="1"/>
</dbReference>
<dbReference type="GO" id="GO:0009279">
    <property type="term" value="C:cell outer membrane"/>
    <property type="evidence" value="ECO:0007669"/>
    <property type="project" value="UniProtKB-SubCell"/>
</dbReference>
<gene>
    <name evidence="4" type="ORF">S06H3_42034</name>
</gene>
<accession>X1NZ81</accession>
<dbReference type="AlphaFoldDB" id="X1NZ81"/>
<organism evidence="4">
    <name type="scientific">marine sediment metagenome</name>
    <dbReference type="NCBI Taxonomy" id="412755"/>
    <lineage>
        <taxon>unclassified sequences</taxon>
        <taxon>metagenomes</taxon>
        <taxon>ecological metagenomes</taxon>
    </lineage>
</organism>
<reference evidence="4" key="1">
    <citation type="journal article" date="2014" name="Front. Microbiol.">
        <title>High frequency of phylogenetically diverse reductive dehalogenase-homologous genes in deep subseafloor sedimentary metagenomes.</title>
        <authorList>
            <person name="Kawai M."/>
            <person name="Futagami T."/>
            <person name="Toyoda A."/>
            <person name="Takaki Y."/>
            <person name="Nishi S."/>
            <person name="Hori S."/>
            <person name="Arai W."/>
            <person name="Tsubouchi T."/>
            <person name="Morono Y."/>
            <person name="Uchiyama I."/>
            <person name="Ito T."/>
            <person name="Fujiyama A."/>
            <person name="Inagaki F."/>
            <person name="Takami H."/>
        </authorList>
    </citation>
    <scope>NUCLEOTIDE SEQUENCE</scope>
    <source>
        <strain evidence="4">Expedition CK06-06</strain>
    </source>
</reference>
<protein>
    <submittedName>
        <fullName evidence="4">Uncharacterized protein</fullName>
    </submittedName>
</protein>
<sequence>SMTNPDREQVFGGKWVTDLELSYEILKGIRIAGGASNLFDVYPDENLTSNSFNGIFPYPRRNAPFGFIGGSYYARLNFGF</sequence>
<comment type="caution">
    <text evidence="4">The sequence shown here is derived from an EMBL/GenBank/DDBJ whole genome shotgun (WGS) entry which is preliminary data.</text>
</comment>
<keyword evidence="2" id="KW-0472">Membrane</keyword>
<dbReference type="EMBL" id="BARV01025961">
    <property type="protein sequence ID" value="GAI35491.1"/>
    <property type="molecule type" value="Genomic_DNA"/>
</dbReference>
<evidence type="ECO:0000256" key="3">
    <source>
        <dbReference type="ARBA" id="ARBA00023237"/>
    </source>
</evidence>
<evidence type="ECO:0000313" key="4">
    <source>
        <dbReference type="EMBL" id="GAI35491.1"/>
    </source>
</evidence>